<dbReference type="InterPro" id="IPR013130">
    <property type="entry name" value="Fe3_Rdtase_TM_dom"/>
</dbReference>
<keyword evidence="2 6" id="KW-0812">Transmembrane</keyword>
<evidence type="ECO:0000256" key="4">
    <source>
        <dbReference type="ARBA" id="ARBA00023136"/>
    </source>
</evidence>
<feature type="transmembrane region" description="Helical" evidence="6">
    <location>
        <begin position="153"/>
        <end position="172"/>
    </location>
</feature>
<feature type="transmembrane region" description="Helical" evidence="6">
    <location>
        <begin position="286"/>
        <end position="305"/>
    </location>
</feature>
<proteinExistence type="predicted"/>
<sequence length="405" mass="44445">MAEALEPVTRPPGQVRPDRARFDWAALRADLRGAIPDASLALVITGLIYWLLYVRVENGTSATIKIMPMLADADTFWMYWMCQAFGWSAMLWAYITVVFGLMRSGPRPRLRWLPAARLEKWHRTTSLTTIGLMFMHAFFFFTDQIRDNRTRWSFGRSVWTAFVDSFVPGGYATGTGRVAIFIGLLALYLAIPLGLAFYLRHRTGSRTWLALHRFVIVVYVLSAWHTLLYSSQGWYDGSFRTMLWALQIPLAALLLARLMAPARPGERLRARGKGNRDHALPFSARLFARIVVVAILLGLVAVLVTGVDGGRSPGGASVPPWPEKWVIWAGLLLFTLAVAAVVLRLRRLRPGNGTTARSAAPAEETAGPAAEATPSGAPPANGPGGPGEGPAAPAEQQADSPADRR</sequence>
<dbReference type="Proteomes" id="UP000695264">
    <property type="component" value="Unassembled WGS sequence"/>
</dbReference>
<comment type="caution">
    <text evidence="8">The sequence shown here is derived from an EMBL/GenBank/DDBJ whole genome shotgun (WGS) entry which is preliminary data.</text>
</comment>
<evidence type="ECO:0000256" key="5">
    <source>
        <dbReference type="SAM" id="MobiDB-lite"/>
    </source>
</evidence>
<reference evidence="8 9" key="1">
    <citation type="submission" date="2020-03" db="EMBL/GenBank/DDBJ databases">
        <title>WGS of actinomycetes isolated from Thailand.</title>
        <authorList>
            <person name="Thawai C."/>
        </authorList>
    </citation>
    <scope>NUCLEOTIDE SEQUENCE [LARGE SCALE GENOMIC DNA]</scope>
    <source>
        <strain evidence="8 9">PLAI 1-29</strain>
    </source>
</reference>
<feature type="transmembrane region" description="Helical" evidence="6">
    <location>
        <begin position="121"/>
        <end position="141"/>
    </location>
</feature>
<evidence type="ECO:0000256" key="3">
    <source>
        <dbReference type="ARBA" id="ARBA00022989"/>
    </source>
</evidence>
<feature type="transmembrane region" description="Helical" evidence="6">
    <location>
        <begin position="38"/>
        <end position="56"/>
    </location>
</feature>
<evidence type="ECO:0000259" key="7">
    <source>
        <dbReference type="Pfam" id="PF01794"/>
    </source>
</evidence>
<name>A0ABX1C0W5_9ACTN</name>
<dbReference type="RefSeq" id="WP_168103681.1">
    <property type="nucleotide sequence ID" value="NZ_JAATEN010000020.1"/>
</dbReference>
<protein>
    <submittedName>
        <fullName evidence="8">Iron reductase</fullName>
    </submittedName>
</protein>
<feature type="domain" description="Ferric oxidoreductase" evidence="7">
    <location>
        <begin position="86"/>
        <end position="222"/>
    </location>
</feature>
<feature type="compositionally biased region" description="Low complexity" evidence="5">
    <location>
        <begin position="358"/>
        <end position="375"/>
    </location>
</feature>
<feature type="transmembrane region" description="Helical" evidence="6">
    <location>
        <begin position="325"/>
        <end position="343"/>
    </location>
</feature>
<gene>
    <name evidence="8" type="ORF">HCK00_21570</name>
</gene>
<evidence type="ECO:0000256" key="6">
    <source>
        <dbReference type="SAM" id="Phobius"/>
    </source>
</evidence>
<feature type="transmembrane region" description="Helical" evidence="6">
    <location>
        <begin position="178"/>
        <end position="199"/>
    </location>
</feature>
<evidence type="ECO:0000313" key="8">
    <source>
        <dbReference type="EMBL" id="NJQ03053.1"/>
    </source>
</evidence>
<keyword evidence="3 6" id="KW-1133">Transmembrane helix</keyword>
<feature type="transmembrane region" description="Helical" evidence="6">
    <location>
        <begin position="242"/>
        <end position="260"/>
    </location>
</feature>
<feature type="compositionally biased region" description="Low complexity" evidence="5">
    <location>
        <begin position="389"/>
        <end position="398"/>
    </location>
</feature>
<evidence type="ECO:0000313" key="9">
    <source>
        <dbReference type="Proteomes" id="UP000695264"/>
    </source>
</evidence>
<organism evidence="8 9">
    <name type="scientific">Streptomyces zingiberis</name>
    <dbReference type="NCBI Taxonomy" id="2053010"/>
    <lineage>
        <taxon>Bacteria</taxon>
        <taxon>Bacillati</taxon>
        <taxon>Actinomycetota</taxon>
        <taxon>Actinomycetes</taxon>
        <taxon>Kitasatosporales</taxon>
        <taxon>Streptomycetaceae</taxon>
        <taxon>Streptomyces</taxon>
    </lineage>
</organism>
<comment type="subcellular location">
    <subcellularLocation>
        <location evidence="1">Membrane</location>
        <topology evidence="1">Multi-pass membrane protein</topology>
    </subcellularLocation>
</comment>
<evidence type="ECO:0000256" key="1">
    <source>
        <dbReference type="ARBA" id="ARBA00004141"/>
    </source>
</evidence>
<accession>A0ABX1C0W5</accession>
<keyword evidence="4 6" id="KW-0472">Membrane</keyword>
<dbReference type="EMBL" id="JAATEN010000020">
    <property type="protein sequence ID" value="NJQ03053.1"/>
    <property type="molecule type" value="Genomic_DNA"/>
</dbReference>
<dbReference type="Pfam" id="PF01794">
    <property type="entry name" value="Ferric_reduct"/>
    <property type="match status" value="1"/>
</dbReference>
<feature type="transmembrane region" description="Helical" evidence="6">
    <location>
        <begin position="77"/>
        <end position="101"/>
    </location>
</feature>
<evidence type="ECO:0000256" key="2">
    <source>
        <dbReference type="ARBA" id="ARBA00022692"/>
    </source>
</evidence>
<feature type="transmembrane region" description="Helical" evidence="6">
    <location>
        <begin position="211"/>
        <end position="230"/>
    </location>
</feature>
<feature type="region of interest" description="Disordered" evidence="5">
    <location>
        <begin position="352"/>
        <end position="405"/>
    </location>
</feature>
<keyword evidence="9" id="KW-1185">Reference proteome</keyword>